<keyword evidence="5" id="KW-1185">Reference proteome</keyword>
<feature type="region of interest" description="Disordered" evidence="2">
    <location>
        <begin position="59"/>
        <end position="82"/>
    </location>
</feature>
<evidence type="ECO:0000313" key="4">
    <source>
        <dbReference type="EMBL" id="KAG7172556.1"/>
    </source>
</evidence>
<reference evidence="4" key="1">
    <citation type="journal article" date="2021" name="Sci. Adv.">
        <title>The American lobster genome reveals insights on longevity, neural, and immune adaptations.</title>
        <authorList>
            <person name="Polinski J.M."/>
            <person name="Zimin A.V."/>
            <person name="Clark K.F."/>
            <person name="Kohn A.B."/>
            <person name="Sadowski N."/>
            <person name="Timp W."/>
            <person name="Ptitsyn A."/>
            <person name="Khanna P."/>
            <person name="Romanova D.Y."/>
            <person name="Williams P."/>
            <person name="Greenwood S.J."/>
            <person name="Moroz L.L."/>
            <person name="Walt D.R."/>
            <person name="Bodnar A.G."/>
        </authorList>
    </citation>
    <scope>NUCLEOTIDE SEQUENCE</scope>
    <source>
        <strain evidence="4">GMGI-L3</strain>
    </source>
</reference>
<feature type="region of interest" description="Disordered" evidence="2">
    <location>
        <begin position="1"/>
        <end position="40"/>
    </location>
</feature>
<dbReference type="AlphaFoldDB" id="A0A8J5N3F1"/>
<evidence type="ECO:0000256" key="1">
    <source>
        <dbReference type="ARBA" id="ARBA00023157"/>
    </source>
</evidence>
<dbReference type="PANTHER" id="PTHR22803">
    <property type="entry name" value="MANNOSE, PHOSPHOLIPASE, LECTIN RECEPTOR RELATED"/>
    <property type="match status" value="1"/>
</dbReference>
<dbReference type="PROSITE" id="PS00615">
    <property type="entry name" value="C_TYPE_LECTIN_1"/>
    <property type="match status" value="1"/>
</dbReference>
<gene>
    <name evidence="4" type="primary">Clec-L13</name>
    <name evidence="4" type="ORF">Hamer_G020113</name>
</gene>
<dbReference type="Pfam" id="PF00059">
    <property type="entry name" value="Lectin_C"/>
    <property type="match status" value="1"/>
</dbReference>
<dbReference type="EMBL" id="JAHLQT010010583">
    <property type="protein sequence ID" value="KAG7172556.1"/>
    <property type="molecule type" value="Genomic_DNA"/>
</dbReference>
<dbReference type="SUPFAM" id="SSF56436">
    <property type="entry name" value="C-type lectin-like"/>
    <property type="match status" value="1"/>
</dbReference>
<dbReference type="PROSITE" id="PS50041">
    <property type="entry name" value="C_TYPE_LECTIN_2"/>
    <property type="match status" value="1"/>
</dbReference>
<organism evidence="4 5">
    <name type="scientific">Homarus americanus</name>
    <name type="common">American lobster</name>
    <dbReference type="NCBI Taxonomy" id="6706"/>
    <lineage>
        <taxon>Eukaryota</taxon>
        <taxon>Metazoa</taxon>
        <taxon>Ecdysozoa</taxon>
        <taxon>Arthropoda</taxon>
        <taxon>Crustacea</taxon>
        <taxon>Multicrustacea</taxon>
        <taxon>Malacostraca</taxon>
        <taxon>Eumalacostraca</taxon>
        <taxon>Eucarida</taxon>
        <taxon>Decapoda</taxon>
        <taxon>Pleocyemata</taxon>
        <taxon>Astacidea</taxon>
        <taxon>Nephropoidea</taxon>
        <taxon>Nephropidae</taxon>
        <taxon>Homarus</taxon>
    </lineage>
</organism>
<dbReference type="SMART" id="SM00034">
    <property type="entry name" value="CLECT"/>
    <property type="match status" value="1"/>
</dbReference>
<evidence type="ECO:0000256" key="2">
    <source>
        <dbReference type="SAM" id="MobiDB-lite"/>
    </source>
</evidence>
<sequence length="340" mass="38135">MKEIKGEQEEEEGVKEQGAEGKSGVRQDGDLWWAEGKGKEGEEELKELIWISSQDSVATPDEDLLVPPDSGGSSTPGNSRIPTTTSRMKVLILILVLQVFVLQEIQAQYISSGDNLQQKTITAIQNLAQILREVEDTLASTRNPSPAPGPGDGSELDVQERAGNLTEVLKELVEAVQNNTLSLNEANHKADDREEEEEMCEPPFSKHGSECFYVNKYRQVSWSEARKFCQSLQADLAQPRSVKKLRAMLLDKFPEDTYRFFWLGASEVSTDGNWMWLSKSPLSTREWARGQPNGGNENCVVLSRDEYPALHDSPCYNHATFICQKAMGIKEREEREVNPM</sequence>
<feature type="compositionally biased region" description="Polar residues" evidence="2">
    <location>
        <begin position="71"/>
        <end position="82"/>
    </location>
</feature>
<comment type="caution">
    <text evidence="4">The sequence shown here is derived from an EMBL/GenBank/DDBJ whole genome shotgun (WGS) entry which is preliminary data.</text>
</comment>
<dbReference type="InterPro" id="IPR018378">
    <property type="entry name" value="C-type_lectin_CS"/>
</dbReference>
<dbReference type="InterPro" id="IPR050111">
    <property type="entry name" value="C-type_lectin/snaclec_domain"/>
</dbReference>
<keyword evidence="1" id="KW-1015">Disulfide bond</keyword>
<dbReference type="Gene3D" id="3.10.100.10">
    <property type="entry name" value="Mannose-Binding Protein A, subunit A"/>
    <property type="match status" value="1"/>
</dbReference>
<dbReference type="Proteomes" id="UP000747542">
    <property type="component" value="Unassembled WGS sequence"/>
</dbReference>
<evidence type="ECO:0000259" key="3">
    <source>
        <dbReference type="PROSITE" id="PS50041"/>
    </source>
</evidence>
<name>A0A8J5N3F1_HOMAM</name>
<feature type="compositionally biased region" description="Basic and acidic residues" evidence="2">
    <location>
        <begin position="14"/>
        <end position="29"/>
    </location>
</feature>
<dbReference type="InterPro" id="IPR016187">
    <property type="entry name" value="CTDL_fold"/>
</dbReference>
<accession>A0A8J5N3F1</accession>
<dbReference type="CDD" id="cd00037">
    <property type="entry name" value="CLECT"/>
    <property type="match status" value="1"/>
</dbReference>
<dbReference type="InterPro" id="IPR016186">
    <property type="entry name" value="C-type_lectin-like/link_sf"/>
</dbReference>
<proteinExistence type="predicted"/>
<dbReference type="InterPro" id="IPR001304">
    <property type="entry name" value="C-type_lectin-like"/>
</dbReference>
<protein>
    <submittedName>
        <fullName evidence="4">C-type lectin-like 13</fullName>
    </submittedName>
</protein>
<evidence type="ECO:0000313" key="5">
    <source>
        <dbReference type="Proteomes" id="UP000747542"/>
    </source>
</evidence>
<feature type="domain" description="C-type lectin" evidence="3">
    <location>
        <begin position="207"/>
        <end position="324"/>
    </location>
</feature>